<organism evidence="1">
    <name type="scientific">marine sediment metagenome</name>
    <dbReference type="NCBI Taxonomy" id="412755"/>
    <lineage>
        <taxon>unclassified sequences</taxon>
        <taxon>metagenomes</taxon>
        <taxon>ecological metagenomes</taxon>
    </lineage>
</organism>
<proteinExistence type="predicted"/>
<sequence length="29" mass="3285">MRIQMTLRIVGGNSEILIRCDRSFVPAAH</sequence>
<dbReference type="EMBL" id="LAZR01005476">
    <property type="protein sequence ID" value="KKM99618.1"/>
    <property type="molecule type" value="Genomic_DNA"/>
</dbReference>
<protein>
    <submittedName>
        <fullName evidence="1">Uncharacterized protein</fullName>
    </submittedName>
</protein>
<evidence type="ECO:0000313" key="1">
    <source>
        <dbReference type="EMBL" id="KKM99618.1"/>
    </source>
</evidence>
<reference evidence="1" key="1">
    <citation type="journal article" date="2015" name="Nature">
        <title>Complex archaea that bridge the gap between prokaryotes and eukaryotes.</title>
        <authorList>
            <person name="Spang A."/>
            <person name="Saw J.H."/>
            <person name="Jorgensen S.L."/>
            <person name="Zaremba-Niedzwiedzka K."/>
            <person name="Martijn J."/>
            <person name="Lind A.E."/>
            <person name="van Eijk R."/>
            <person name="Schleper C."/>
            <person name="Guy L."/>
            <person name="Ettema T.J."/>
        </authorList>
    </citation>
    <scope>NUCLEOTIDE SEQUENCE</scope>
</reference>
<accession>A0A0F9M1P3</accession>
<dbReference type="AlphaFoldDB" id="A0A0F9M1P3"/>
<gene>
    <name evidence="1" type="ORF">LCGC14_1146060</name>
</gene>
<comment type="caution">
    <text evidence="1">The sequence shown here is derived from an EMBL/GenBank/DDBJ whole genome shotgun (WGS) entry which is preliminary data.</text>
</comment>
<name>A0A0F9M1P3_9ZZZZ</name>